<dbReference type="EMBL" id="JAKMXF010000111">
    <property type="protein sequence ID" value="KAI6657348.1"/>
    <property type="molecule type" value="Genomic_DNA"/>
</dbReference>
<name>A0AAV7K891_9METZ</name>
<dbReference type="InterPro" id="IPR016186">
    <property type="entry name" value="C-type_lectin-like/link_sf"/>
</dbReference>
<evidence type="ECO:0000313" key="1">
    <source>
        <dbReference type="EMBL" id="KAI6657348.1"/>
    </source>
</evidence>
<gene>
    <name evidence="1" type="ORF">LOD99_96</name>
</gene>
<dbReference type="Gene3D" id="3.10.100.10">
    <property type="entry name" value="Mannose-Binding Protein A, subunit A"/>
    <property type="match status" value="1"/>
</dbReference>
<protein>
    <submittedName>
        <fullName evidence="1">Uncharacterized protein</fullName>
    </submittedName>
</protein>
<dbReference type="AlphaFoldDB" id="A0AAV7K891"/>
<reference evidence="1 2" key="1">
    <citation type="journal article" date="2023" name="BMC Biol.">
        <title>The compact genome of the sponge Oopsacas minuta (Hexactinellida) is lacking key metazoan core genes.</title>
        <authorList>
            <person name="Santini S."/>
            <person name="Schenkelaars Q."/>
            <person name="Jourda C."/>
            <person name="Duchesne M."/>
            <person name="Belahbib H."/>
            <person name="Rocher C."/>
            <person name="Selva M."/>
            <person name="Riesgo A."/>
            <person name="Vervoort M."/>
            <person name="Leys S.P."/>
            <person name="Kodjabachian L."/>
            <person name="Le Bivic A."/>
            <person name="Borchiellini C."/>
            <person name="Claverie J.M."/>
            <person name="Renard E."/>
        </authorList>
    </citation>
    <scope>NUCLEOTIDE SEQUENCE [LARGE SCALE GENOMIC DNA]</scope>
    <source>
        <strain evidence="1">SPO-2</strain>
    </source>
</reference>
<organism evidence="1 2">
    <name type="scientific">Oopsacas minuta</name>
    <dbReference type="NCBI Taxonomy" id="111878"/>
    <lineage>
        <taxon>Eukaryota</taxon>
        <taxon>Metazoa</taxon>
        <taxon>Porifera</taxon>
        <taxon>Hexactinellida</taxon>
        <taxon>Hexasterophora</taxon>
        <taxon>Lyssacinosida</taxon>
        <taxon>Leucopsacidae</taxon>
        <taxon>Oopsacas</taxon>
    </lineage>
</organism>
<keyword evidence="2" id="KW-1185">Reference proteome</keyword>
<dbReference type="SUPFAM" id="SSF56436">
    <property type="entry name" value="C-type lectin-like"/>
    <property type="match status" value="1"/>
</dbReference>
<accession>A0AAV7K891</accession>
<sequence length="107" mass="11969">MRMNVTDLVANYPGNSLDTPVWIGLNYSSYNELSNREDGYPVTYTQELIINAPEGCIAINGYFVWVSTHSSSNREPICRKPGSAFAMRENGQYQSITNDILINISSL</sequence>
<dbReference type="InterPro" id="IPR016187">
    <property type="entry name" value="CTDL_fold"/>
</dbReference>
<dbReference type="Proteomes" id="UP001165289">
    <property type="component" value="Unassembled WGS sequence"/>
</dbReference>
<comment type="caution">
    <text evidence="1">The sequence shown here is derived from an EMBL/GenBank/DDBJ whole genome shotgun (WGS) entry which is preliminary data.</text>
</comment>
<evidence type="ECO:0000313" key="2">
    <source>
        <dbReference type="Proteomes" id="UP001165289"/>
    </source>
</evidence>
<proteinExistence type="predicted"/>